<dbReference type="InterPro" id="IPR018060">
    <property type="entry name" value="HTH_AraC"/>
</dbReference>
<dbReference type="SMART" id="SM00342">
    <property type="entry name" value="HTH_ARAC"/>
    <property type="match status" value="1"/>
</dbReference>
<dbReference type="Pfam" id="PF12833">
    <property type="entry name" value="HTH_18"/>
    <property type="match status" value="1"/>
</dbReference>
<gene>
    <name evidence="5" type="ORF">EYC98_17895</name>
</gene>
<dbReference type="Proteomes" id="UP001143362">
    <property type="component" value="Unassembled WGS sequence"/>
</dbReference>
<dbReference type="InterPro" id="IPR009057">
    <property type="entry name" value="Homeodomain-like_sf"/>
</dbReference>
<name>A0ABT3TMZ1_9GAMM</name>
<dbReference type="PANTHER" id="PTHR47894">
    <property type="entry name" value="HTH-TYPE TRANSCRIPTIONAL REGULATOR GADX"/>
    <property type="match status" value="1"/>
</dbReference>
<dbReference type="SUPFAM" id="SSF46689">
    <property type="entry name" value="Homeodomain-like"/>
    <property type="match status" value="1"/>
</dbReference>
<keyword evidence="1" id="KW-0805">Transcription regulation</keyword>
<feature type="domain" description="HTH araC/xylS-type" evidence="4">
    <location>
        <begin position="9"/>
        <end position="106"/>
    </location>
</feature>
<dbReference type="RefSeq" id="WP_279246769.1">
    <property type="nucleotide sequence ID" value="NZ_SHNN01000004.1"/>
</dbReference>
<keyword evidence="2" id="KW-0238">DNA-binding</keyword>
<dbReference type="EMBL" id="SHNN01000004">
    <property type="protein sequence ID" value="MCX2982739.1"/>
    <property type="molecule type" value="Genomic_DNA"/>
</dbReference>
<reference evidence="5" key="1">
    <citation type="submission" date="2019-02" db="EMBL/GenBank/DDBJ databases">
        <authorList>
            <person name="Li S.-H."/>
        </authorList>
    </citation>
    <scope>NUCLEOTIDE SEQUENCE</scope>
    <source>
        <strain evidence="5">IMCC14734</strain>
    </source>
</reference>
<evidence type="ECO:0000313" key="6">
    <source>
        <dbReference type="Proteomes" id="UP001143362"/>
    </source>
</evidence>
<evidence type="ECO:0000256" key="1">
    <source>
        <dbReference type="ARBA" id="ARBA00023015"/>
    </source>
</evidence>
<keyword evidence="3" id="KW-0804">Transcription</keyword>
<organism evidence="5 6">
    <name type="scientific">Candidatus Litorirhabdus singularis</name>
    <dbReference type="NCBI Taxonomy" id="2518993"/>
    <lineage>
        <taxon>Bacteria</taxon>
        <taxon>Pseudomonadati</taxon>
        <taxon>Pseudomonadota</taxon>
        <taxon>Gammaproteobacteria</taxon>
        <taxon>Cellvibrionales</taxon>
        <taxon>Halieaceae</taxon>
        <taxon>Candidatus Litorirhabdus</taxon>
    </lineage>
</organism>
<proteinExistence type="predicted"/>
<evidence type="ECO:0000313" key="5">
    <source>
        <dbReference type="EMBL" id="MCX2982739.1"/>
    </source>
</evidence>
<dbReference type="Gene3D" id="1.10.10.60">
    <property type="entry name" value="Homeodomain-like"/>
    <property type="match status" value="1"/>
</dbReference>
<dbReference type="PANTHER" id="PTHR47894:SF1">
    <property type="entry name" value="HTH-TYPE TRANSCRIPTIONAL REGULATOR VQSM"/>
    <property type="match status" value="1"/>
</dbReference>
<accession>A0ABT3TMZ1</accession>
<dbReference type="PROSITE" id="PS01124">
    <property type="entry name" value="HTH_ARAC_FAMILY_2"/>
    <property type="match status" value="1"/>
</dbReference>
<comment type="caution">
    <text evidence="5">The sequence shown here is derived from an EMBL/GenBank/DDBJ whole genome shotgun (WGS) entry which is preliminary data.</text>
</comment>
<protein>
    <submittedName>
        <fullName evidence="5">AraC family transcriptional regulator</fullName>
    </submittedName>
</protein>
<evidence type="ECO:0000259" key="4">
    <source>
        <dbReference type="PROSITE" id="PS01124"/>
    </source>
</evidence>
<evidence type="ECO:0000256" key="3">
    <source>
        <dbReference type="ARBA" id="ARBA00023163"/>
    </source>
</evidence>
<evidence type="ECO:0000256" key="2">
    <source>
        <dbReference type="ARBA" id="ARBA00023125"/>
    </source>
</evidence>
<sequence length="113" mass="13251">MRKRKPLRRRVLRFLLLADLERVDAEATASRMCMSSSTLRRRLRAEGTSYQVLLDAVRVHRCDKVLARTSLPGKTLALEMGFSEPNSFYRAFHRWHGKSLTRYRCELQRNGAR</sequence>
<keyword evidence="6" id="KW-1185">Reference proteome</keyword>